<keyword evidence="2" id="KW-1185">Reference proteome</keyword>
<evidence type="ECO:0000313" key="2">
    <source>
        <dbReference type="Proteomes" id="UP000886998"/>
    </source>
</evidence>
<dbReference type="AlphaFoldDB" id="A0A8X6Y5R2"/>
<dbReference type="EMBL" id="BMAV01016105">
    <property type="protein sequence ID" value="GFY66566.1"/>
    <property type="molecule type" value="Genomic_DNA"/>
</dbReference>
<dbReference type="OrthoDB" id="9950853at2759"/>
<proteinExistence type="predicted"/>
<reference evidence="1" key="1">
    <citation type="submission" date="2020-08" db="EMBL/GenBank/DDBJ databases">
        <title>Multicomponent nature underlies the extraordinary mechanical properties of spider dragline silk.</title>
        <authorList>
            <person name="Kono N."/>
            <person name="Nakamura H."/>
            <person name="Mori M."/>
            <person name="Yoshida Y."/>
            <person name="Ohtoshi R."/>
            <person name="Malay A.D."/>
            <person name="Moran D.A.P."/>
            <person name="Tomita M."/>
            <person name="Numata K."/>
            <person name="Arakawa K."/>
        </authorList>
    </citation>
    <scope>NUCLEOTIDE SEQUENCE</scope>
</reference>
<dbReference type="Proteomes" id="UP000886998">
    <property type="component" value="Unassembled WGS sequence"/>
</dbReference>
<organism evidence="1 2">
    <name type="scientific">Trichonephila inaurata madagascariensis</name>
    <dbReference type="NCBI Taxonomy" id="2747483"/>
    <lineage>
        <taxon>Eukaryota</taxon>
        <taxon>Metazoa</taxon>
        <taxon>Ecdysozoa</taxon>
        <taxon>Arthropoda</taxon>
        <taxon>Chelicerata</taxon>
        <taxon>Arachnida</taxon>
        <taxon>Araneae</taxon>
        <taxon>Araneomorphae</taxon>
        <taxon>Entelegynae</taxon>
        <taxon>Araneoidea</taxon>
        <taxon>Nephilidae</taxon>
        <taxon>Trichonephila</taxon>
        <taxon>Trichonephila inaurata</taxon>
    </lineage>
</organism>
<comment type="caution">
    <text evidence="1">The sequence shown here is derived from an EMBL/GenBank/DDBJ whole genome shotgun (WGS) entry which is preliminary data.</text>
</comment>
<sequence>MDNAPDYGSGDSRFESWLARASLLLAWASGATDNAPDYGSGDSRFESWLARCFGGCSSFLNFNEIQNLKLTISPKNIESLKTYSFYLHGPVAQRITRLTTDQEIPGSNPGLLGASLLLAWASGAMDNASDYGSGDSRFEFWLASCFGGCSSF</sequence>
<evidence type="ECO:0000313" key="1">
    <source>
        <dbReference type="EMBL" id="GFY66566.1"/>
    </source>
</evidence>
<name>A0A8X6Y5R2_9ARAC</name>
<accession>A0A8X6Y5R2</accession>
<gene>
    <name evidence="1" type="ORF">TNIN_140971</name>
</gene>
<protein>
    <submittedName>
        <fullName evidence="1">Uncharacterized protein</fullName>
    </submittedName>
</protein>